<evidence type="ECO:0000256" key="1">
    <source>
        <dbReference type="ARBA" id="ARBA00022737"/>
    </source>
</evidence>
<protein>
    <recommendedName>
        <fullName evidence="2">TOD1/MUCI70 glycosyltransferase-like domain-containing protein</fullName>
    </recommendedName>
</protein>
<dbReference type="GO" id="GO:0000373">
    <property type="term" value="P:Group II intron splicing"/>
    <property type="evidence" value="ECO:0007669"/>
    <property type="project" value="TreeGrafter"/>
</dbReference>
<dbReference type="OrthoDB" id="10608475at2759"/>
<evidence type="ECO:0000313" key="3">
    <source>
        <dbReference type="EMBL" id="TXG64453.1"/>
    </source>
</evidence>
<evidence type="ECO:0000313" key="4">
    <source>
        <dbReference type="Proteomes" id="UP000323000"/>
    </source>
</evidence>
<keyword evidence="1" id="KW-0677">Repeat</keyword>
<name>A0A5C7I4J1_9ROSI</name>
<gene>
    <name evidence="3" type="ORF">EZV62_011447</name>
</gene>
<dbReference type="InterPro" id="IPR052500">
    <property type="entry name" value="Chloro/Mito_RNA_Process"/>
</dbReference>
<dbReference type="Proteomes" id="UP000323000">
    <property type="component" value="Chromosome 4"/>
</dbReference>
<dbReference type="InterPro" id="IPR002885">
    <property type="entry name" value="PPR_rpt"/>
</dbReference>
<proteinExistence type="predicted"/>
<dbReference type="EMBL" id="VAHF01000004">
    <property type="protein sequence ID" value="TXG64453.1"/>
    <property type="molecule type" value="Genomic_DNA"/>
</dbReference>
<keyword evidence="4" id="KW-1185">Reference proteome</keyword>
<dbReference type="PANTHER" id="PTHR47539:SF1">
    <property type="entry name" value="PENTATRICOPEPTIDE REPEAT-CONTAINING PROTEIN OTP51, CHLOROPLASTIC"/>
    <property type="match status" value="1"/>
</dbReference>
<dbReference type="AlphaFoldDB" id="A0A5C7I4J1"/>
<organism evidence="3 4">
    <name type="scientific">Acer yangbiense</name>
    <dbReference type="NCBI Taxonomy" id="1000413"/>
    <lineage>
        <taxon>Eukaryota</taxon>
        <taxon>Viridiplantae</taxon>
        <taxon>Streptophyta</taxon>
        <taxon>Embryophyta</taxon>
        <taxon>Tracheophyta</taxon>
        <taxon>Spermatophyta</taxon>
        <taxon>Magnoliopsida</taxon>
        <taxon>eudicotyledons</taxon>
        <taxon>Gunneridae</taxon>
        <taxon>Pentapetalae</taxon>
        <taxon>rosids</taxon>
        <taxon>malvids</taxon>
        <taxon>Sapindales</taxon>
        <taxon>Sapindaceae</taxon>
        <taxon>Hippocastanoideae</taxon>
        <taxon>Acereae</taxon>
        <taxon>Acer</taxon>
    </lineage>
</organism>
<dbReference type="Pfam" id="PF04765">
    <property type="entry name" value="TOD1_MUCI70"/>
    <property type="match status" value="1"/>
</dbReference>
<dbReference type="Gene3D" id="1.25.40.10">
    <property type="entry name" value="Tetratricopeptide repeat domain"/>
    <property type="match status" value="1"/>
</dbReference>
<dbReference type="PANTHER" id="PTHR47539">
    <property type="entry name" value="PENTATRICOPEPTIDE REPEAT-CONTAINING PROTEIN OTP51, CHLOROPLASTIC"/>
    <property type="match status" value="1"/>
</dbReference>
<dbReference type="GO" id="GO:0045292">
    <property type="term" value="P:mRNA cis splicing, via spliceosome"/>
    <property type="evidence" value="ECO:0007669"/>
    <property type="project" value="TreeGrafter"/>
</dbReference>
<sequence length="360" mass="40444">MKIFLFTTYIYLESLIKAGNVEKADEVFNQMQSDEAIGIDARSCNTMLSGYLSSCNTISSGYLASEKYNKVHDLRFDLMSEKDYDVEPRLMDDLEYVLRTFRKDLIWNCSGECNSIPNTKRLFILQTLTNATRMNDALYAGKNGASHLLSPSTQELVAVKKLTRSYLGKSAFISQSIQEVNKAETQANPSSQNAESGSNMRIGIWRIVVIHNPPYKDSRRTGKVNVVVRVQNEYPIAEPQEWVPRGRGGDAAYRCRAEGGRFASLRILMSGVLKSNRCGKVSGPSTEELQEGYNSEDFVREEIDHTRIPKEEERASNPKGKSVAFHPAFLEIGARLPLQTYIRRVLREIGIAPAQLNPNA</sequence>
<dbReference type="InterPro" id="IPR048354">
    <property type="entry name" value="TOD1_MUCI70_glycTrfase_dom"/>
</dbReference>
<dbReference type="GO" id="GO:0048564">
    <property type="term" value="P:photosystem I assembly"/>
    <property type="evidence" value="ECO:0007669"/>
    <property type="project" value="TreeGrafter"/>
</dbReference>
<feature type="domain" description="TOD1/MUCI70 glycosyltransferase-like" evidence="2">
    <location>
        <begin position="184"/>
        <end position="225"/>
    </location>
</feature>
<evidence type="ECO:0000259" key="2">
    <source>
        <dbReference type="Pfam" id="PF04765"/>
    </source>
</evidence>
<dbReference type="NCBIfam" id="TIGR00756">
    <property type="entry name" value="PPR"/>
    <property type="match status" value="1"/>
</dbReference>
<reference evidence="4" key="1">
    <citation type="journal article" date="2019" name="Gigascience">
        <title>De novo genome assembly of the endangered Acer yangbiense, a plant species with extremely small populations endemic to Yunnan Province, China.</title>
        <authorList>
            <person name="Yang J."/>
            <person name="Wariss H.M."/>
            <person name="Tao L."/>
            <person name="Zhang R."/>
            <person name="Yun Q."/>
            <person name="Hollingsworth P."/>
            <person name="Dao Z."/>
            <person name="Luo G."/>
            <person name="Guo H."/>
            <person name="Ma Y."/>
            <person name="Sun W."/>
        </authorList>
    </citation>
    <scope>NUCLEOTIDE SEQUENCE [LARGE SCALE GENOMIC DNA]</scope>
    <source>
        <strain evidence="4">cv. Malutang</strain>
    </source>
</reference>
<comment type="caution">
    <text evidence="3">The sequence shown here is derived from an EMBL/GenBank/DDBJ whole genome shotgun (WGS) entry which is preliminary data.</text>
</comment>
<accession>A0A5C7I4J1</accession>
<dbReference type="InterPro" id="IPR011990">
    <property type="entry name" value="TPR-like_helical_dom_sf"/>
</dbReference>